<organism evidence="1">
    <name type="scientific">Arundo donax</name>
    <name type="common">Giant reed</name>
    <name type="synonym">Donax arundinaceus</name>
    <dbReference type="NCBI Taxonomy" id="35708"/>
    <lineage>
        <taxon>Eukaryota</taxon>
        <taxon>Viridiplantae</taxon>
        <taxon>Streptophyta</taxon>
        <taxon>Embryophyta</taxon>
        <taxon>Tracheophyta</taxon>
        <taxon>Spermatophyta</taxon>
        <taxon>Magnoliopsida</taxon>
        <taxon>Liliopsida</taxon>
        <taxon>Poales</taxon>
        <taxon>Poaceae</taxon>
        <taxon>PACMAD clade</taxon>
        <taxon>Arundinoideae</taxon>
        <taxon>Arundineae</taxon>
        <taxon>Arundo</taxon>
    </lineage>
</organism>
<name>A0A0A9GMD5_ARUDO</name>
<reference evidence="1" key="2">
    <citation type="journal article" date="2015" name="Data Brief">
        <title>Shoot transcriptome of the giant reed, Arundo donax.</title>
        <authorList>
            <person name="Barrero R.A."/>
            <person name="Guerrero F.D."/>
            <person name="Moolhuijzen P."/>
            <person name="Goolsby J.A."/>
            <person name="Tidwell J."/>
            <person name="Bellgard S.E."/>
            <person name="Bellgard M.I."/>
        </authorList>
    </citation>
    <scope>NUCLEOTIDE SEQUENCE</scope>
    <source>
        <tissue evidence="1">Shoot tissue taken approximately 20 cm above the soil surface</tissue>
    </source>
</reference>
<dbReference type="AlphaFoldDB" id="A0A0A9GMD5"/>
<sequence>MEQLLVLLIMILKLFSIFVCP</sequence>
<protein>
    <submittedName>
        <fullName evidence="1">Uncharacterized protein</fullName>
    </submittedName>
</protein>
<reference evidence="1" key="1">
    <citation type="submission" date="2014-09" db="EMBL/GenBank/DDBJ databases">
        <authorList>
            <person name="Magalhaes I.L.F."/>
            <person name="Oliveira U."/>
            <person name="Santos F.R."/>
            <person name="Vidigal T.H.D.A."/>
            <person name="Brescovit A.D."/>
            <person name="Santos A.J."/>
        </authorList>
    </citation>
    <scope>NUCLEOTIDE SEQUENCE</scope>
    <source>
        <tissue evidence="1">Shoot tissue taken approximately 20 cm above the soil surface</tissue>
    </source>
</reference>
<accession>A0A0A9GMD5</accession>
<dbReference type="EMBL" id="GBRH01172289">
    <property type="protein sequence ID" value="JAE25607.1"/>
    <property type="molecule type" value="Transcribed_RNA"/>
</dbReference>
<proteinExistence type="predicted"/>
<evidence type="ECO:0000313" key="1">
    <source>
        <dbReference type="EMBL" id="JAE25607.1"/>
    </source>
</evidence>